<organism evidence="3 4">
    <name type="scientific">Fontibacillus solani</name>
    <dbReference type="NCBI Taxonomy" id="1572857"/>
    <lineage>
        <taxon>Bacteria</taxon>
        <taxon>Bacillati</taxon>
        <taxon>Bacillota</taxon>
        <taxon>Bacilli</taxon>
        <taxon>Bacillales</taxon>
        <taxon>Paenibacillaceae</taxon>
        <taxon>Fontibacillus</taxon>
    </lineage>
</organism>
<dbReference type="PANTHER" id="PTHR32305">
    <property type="match status" value="1"/>
</dbReference>
<dbReference type="InterPro" id="IPR022385">
    <property type="entry name" value="Rhs_assc_core"/>
</dbReference>
<dbReference type="InterPro" id="IPR056823">
    <property type="entry name" value="TEN-like_YD-shell"/>
</dbReference>
<keyword evidence="1" id="KW-0677">Repeat</keyword>
<dbReference type="Gene3D" id="2.180.10.10">
    <property type="entry name" value="RHS repeat-associated core"/>
    <property type="match status" value="1"/>
</dbReference>
<sequence length="461" mass="50775">TIDYTYDARGNRKTLNGDENFADPSGEQNYTFNIWDQLKTVTNGNTTTEFEYEMQGLRLAKTITTVNLESGNGVPTSVEKVRYVYNNGGKVISEANASNQVTANYVWGPDRLLAKRDVSTNKKYYYLYNGHGDVVQIIDESGNIVNNYQYDEWGNILQQQEGIDNAFKYAGEIQDEETGLYYLRARYYDPAVGRFISKDTYEGSISNPLSLNLYTYVENKPLNNVDPSGFWCQSTVNGKTYSHAGGCSDPANYDRYVPDKIVANNPGKSYEQLISLYKSEQLTATLLAKGLGNGVKKEFENTFGDFLPGMMIGSTVAAPAPKTMPVPGAGVLKGAVAIITAIIGATTTTAETTTTVDLKYQFIFRNGSGNKTNLTPRPGIDTNGLSYFLKPKGSPMTVTSIEAINSTGVLYARVDNPATGHVAVMPIDPFELEIWMATRNDPTAEPYYLTTVLQSISIKLK</sequence>
<dbReference type="Pfam" id="PF25023">
    <property type="entry name" value="TEN_YD-shell"/>
    <property type="match status" value="1"/>
</dbReference>
<dbReference type="InterPro" id="IPR050708">
    <property type="entry name" value="T6SS_VgrG/RHS"/>
</dbReference>
<dbReference type="Proteomes" id="UP000567067">
    <property type="component" value="Unassembled WGS sequence"/>
</dbReference>
<protein>
    <submittedName>
        <fullName evidence="3">RHS repeat-associated protein</fullName>
    </submittedName>
</protein>
<dbReference type="RefSeq" id="WP_182540638.1">
    <property type="nucleotide sequence ID" value="NZ_JACJIP010000073.1"/>
</dbReference>
<dbReference type="AlphaFoldDB" id="A0A7W3SZ51"/>
<dbReference type="EMBL" id="JACJIP010000073">
    <property type="protein sequence ID" value="MBA9088814.1"/>
    <property type="molecule type" value="Genomic_DNA"/>
</dbReference>
<feature type="domain" description="Teneurin-like YD-shell" evidence="2">
    <location>
        <begin position="111"/>
        <end position="221"/>
    </location>
</feature>
<reference evidence="3 4" key="1">
    <citation type="submission" date="2020-08" db="EMBL/GenBank/DDBJ databases">
        <title>Genomic Encyclopedia of Type Strains, Phase III (KMG-III): the genomes of soil and plant-associated and newly described type strains.</title>
        <authorList>
            <person name="Whitman W."/>
        </authorList>
    </citation>
    <scope>NUCLEOTIDE SEQUENCE [LARGE SCALE GENOMIC DNA]</scope>
    <source>
        <strain evidence="3 4">CECT 8693</strain>
    </source>
</reference>
<evidence type="ECO:0000259" key="2">
    <source>
        <dbReference type="Pfam" id="PF25023"/>
    </source>
</evidence>
<evidence type="ECO:0000256" key="1">
    <source>
        <dbReference type="ARBA" id="ARBA00022737"/>
    </source>
</evidence>
<evidence type="ECO:0000313" key="3">
    <source>
        <dbReference type="EMBL" id="MBA9088814.1"/>
    </source>
</evidence>
<evidence type="ECO:0000313" key="4">
    <source>
        <dbReference type="Proteomes" id="UP000567067"/>
    </source>
</evidence>
<gene>
    <name evidence="3" type="ORF">FHR92_005349</name>
</gene>
<proteinExistence type="predicted"/>
<accession>A0A7W3SZ51</accession>
<keyword evidence="4" id="KW-1185">Reference proteome</keyword>
<name>A0A7W3SZ51_9BACL</name>
<dbReference type="NCBIfam" id="TIGR03696">
    <property type="entry name" value="Rhs_assc_core"/>
    <property type="match status" value="1"/>
</dbReference>
<feature type="non-terminal residue" evidence="3">
    <location>
        <position position="1"/>
    </location>
</feature>
<comment type="caution">
    <text evidence="3">The sequence shown here is derived from an EMBL/GenBank/DDBJ whole genome shotgun (WGS) entry which is preliminary data.</text>
</comment>
<dbReference type="PANTHER" id="PTHR32305:SF17">
    <property type="entry name" value="TRNA NUCLEASE WAPA"/>
    <property type="match status" value="1"/>
</dbReference>